<dbReference type="InterPro" id="IPR029057">
    <property type="entry name" value="PRTase-like"/>
</dbReference>
<dbReference type="EMBL" id="UZAD01013293">
    <property type="protein sequence ID" value="VDN93627.1"/>
    <property type="molecule type" value="Genomic_DNA"/>
</dbReference>
<dbReference type="CDD" id="cd06223">
    <property type="entry name" value="PRTases_typeI"/>
    <property type="match status" value="1"/>
</dbReference>
<dbReference type="GO" id="GO:0002189">
    <property type="term" value="C:ribose phosphate diphosphokinase complex"/>
    <property type="evidence" value="ECO:0007669"/>
    <property type="project" value="TreeGrafter"/>
</dbReference>
<proteinExistence type="inferred from homology"/>
<dbReference type="GO" id="GO:0004749">
    <property type="term" value="F:ribose phosphate diphosphokinase activity"/>
    <property type="evidence" value="ECO:0007669"/>
    <property type="project" value="TreeGrafter"/>
</dbReference>
<dbReference type="Gene3D" id="3.40.50.2020">
    <property type="match status" value="2"/>
</dbReference>
<dbReference type="GO" id="GO:0005524">
    <property type="term" value="F:ATP binding"/>
    <property type="evidence" value="ECO:0007669"/>
    <property type="project" value="TreeGrafter"/>
</dbReference>
<evidence type="ECO:0000259" key="3">
    <source>
        <dbReference type="Pfam" id="PF13793"/>
    </source>
</evidence>
<dbReference type="NCBIfam" id="TIGR01251">
    <property type="entry name" value="ribP_PPkin"/>
    <property type="match status" value="1"/>
</dbReference>
<gene>
    <name evidence="4" type="ORF">BPAG_LOCUS12441</name>
</gene>
<keyword evidence="5" id="KW-1185">Reference proteome</keyword>
<dbReference type="GO" id="GO:0000287">
    <property type="term" value="F:magnesium ion binding"/>
    <property type="evidence" value="ECO:0007669"/>
    <property type="project" value="InterPro"/>
</dbReference>
<dbReference type="WBParaSite" id="BPAG_0001247901-mRNA-1">
    <property type="protein sequence ID" value="BPAG_0001247901-mRNA-1"/>
    <property type="gene ID" value="BPAG_0001247901"/>
</dbReference>
<dbReference type="Pfam" id="PF13793">
    <property type="entry name" value="Pribosyltran_N"/>
    <property type="match status" value="1"/>
</dbReference>
<dbReference type="GO" id="GO:0005737">
    <property type="term" value="C:cytoplasm"/>
    <property type="evidence" value="ECO:0007669"/>
    <property type="project" value="TreeGrafter"/>
</dbReference>
<evidence type="ECO:0000256" key="2">
    <source>
        <dbReference type="ARBA" id="ARBA00022727"/>
    </source>
</evidence>
<dbReference type="InterPro" id="IPR029099">
    <property type="entry name" value="Pribosyltran_N"/>
</dbReference>
<accession>A0A0N4TUK6</accession>
<protein>
    <submittedName>
        <fullName evidence="6">Pribosyltran_N domain-containing protein</fullName>
    </submittedName>
</protein>
<sequence>MSARYFTDQSTGMVLLAGNSHLELARLVAERLGIKLGEAIIYNRTNRETSVEIKQSVRGKHVFILQSGSKDVNNNIMELMILIYACKTSMAKTITVVMPYLPYSKQCRMLRRSSIPMKLIADMMCNAGATRIVSLDLYRKEIQGFFSVPVDNLRASPFLLQYIKENIPDYKNAVIVAKNPGVMNKATSYADRLRLVFSLLTVEIFSMLSSTEARGVAVIHGEQKDVEESGLEDGRQSPPLDGKPNENLTAFEMFPAQVAKEKPPLTVVGDVGGRIAIMVDDMIDDAQSFVAVAQVLKNHGAYKIYVIATHGLLSADAPDLLESSPITEVIVTNTVPHDVQKLRCHKIKTVDISSVLCEAIRRIYHNESMGQMFRGVTIGD</sequence>
<organism evidence="6">
    <name type="scientific">Brugia pahangi</name>
    <name type="common">Filarial nematode worm</name>
    <dbReference type="NCBI Taxonomy" id="6280"/>
    <lineage>
        <taxon>Eukaryota</taxon>
        <taxon>Metazoa</taxon>
        <taxon>Ecdysozoa</taxon>
        <taxon>Nematoda</taxon>
        <taxon>Chromadorea</taxon>
        <taxon>Rhabditida</taxon>
        <taxon>Spirurina</taxon>
        <taxon>Spiruromorpha</taxon>
        <taxon>Filarioidea</taxon>
        <taxon>Onchocercidae</taxon>
        <taxon>Brugia</taxon>
    </lineage>
</organism>
<keyword evidence="2" id="KW-0545">Nucleotide biosynthesis</keyword>
<dbReference type="SUPFAM" id="SSF53271">
    <property type="entry name" value="PRTase-like"/>
    <property type="match status" value="2"/>
</dbReference>
<reference evidence="6" key="1">
    <citation type="submission" date="2017-02" db="UniProtKB">
        <authorList>
            <consortium name="WormBaseParasite"/>
        </authorList>
    </citation>
    <scope>IDENTIFICATION</scope>
</reference>
<dbReference type="Pfam" id="PF14572">
    <property type="entry name" value="Pribosyl_synth"/>
    <property type="match status" value="2"/>
</dbReference>
<dbReference type="FunFam" id="3.40.50.2020:FF:000031">
    <property type="entry name" value="Probable PRS4-ribose-phosphate pyrophosphokinase 3"/>
    <property type="match status" value="1"/>
</dbReference>
<dbReference type="PANTHER" id="PTHR10210">
    <property type="entry name" value="RIBOSE-PHOSPHATE DIPHOSPHOKINASE FAMILY MEMBER"/>
    <property type="match status" value="1"/>
</dbReference>
<dbReference type="Proteomes" id="UP000278627">
    <property type="component" value="Unassembled WGS sequence"/>
</dbReference>
<name>A0A0N4TUK6_BRUPA</name>
<dbReference type="SMART" id="SM01400">
    <property type="entry name" value="Pribosyltran_N"/>
    <property type="match status" value="1"/>
</dbReference>
<dbReference type="GO" id="GO:0006015">
    <property type="term" value="P:5-phosphoribose 1-diphosphate biosynthetic process"/>
    <property type="evidence" value="ECO:0007669"/>
    <property type="project" value="TreeGrafter"/>
</dbReference>
<evidence type="ECO:0000313" key="6">
    <source>
        <dbReference type="WBParaSite" id="BPAG_0001247901-mRNA-1"/>
    </source>
</evidence>
<evidence type="ECO:0000313" key="4">
    <source>
        <dbReference type="EMBL" id="VDN93627.1"/>
    </source>
</evidence>
<evidence type="ECO:0000256" key="1">
    <source>
        <dbReference type="ARBA" id="ARBA00006478"/>
    </source>
</evidence>
<dbReference type="STRING" id="6280.A0A0N4TUK6"/>
<dbReference type="PANTHER" id="PTHR10210:SF53">
    <property type="entry name" value="GH23275P"/>
    <property type="match status" value="1"/>
</dbReference>
<evidence type="ECO:0000313" key="5">
    <source>
        <dbReference type="Proteomes" id="UP000278627"/>
    </source>
</evidence>
<dbReference type="InterPro" id="IPR005946">
    <property type="entry name" value="Rib-P_diPkinase"/>
</dbReference>
<feature type="domain" description="Ribose-phosphate pyrophosphokinase N-terminal" evidence="3">
    <location>
        <begin position="13"/>
        <end position="128"/>
    </location>
</feature>
<dbReference type="InterPro" id="IPR000836">
    <property type="entry name" value="PRTase_dom"/>
</dbReference>
<comment type="similarity">
    <text evidence="1">Belongs to the ribose-phosphate pyrophosphokinase family.</text>
</comment>
<dbReference type="GO" id="GO:0006164">
    <property type="term" value="P:purine nucleotide biosynthetic process"/>
    <property type="evidence" value="ECO:0007669"/>
    <property type="project" value="TreeGrafter"/>
</dbReference>
<dbReference type="AlphaFoldDB" id="A0A0N4TUK6"/>
<dbReference type="FunFam" id="3.40.50.2020:FF:000068">
    <property type="entry name" value="Predicted protein"/>
    <property type="match status" value="1"/>
</dbReference>
<reference evidence="4 5" key="2">
    <citation type="submission" date="2018-11" db="EMBL/GenBank/DDBJ databases">
        <authorList>
            <consortium name="Pathogen Informatics"/>
        </authorList>
    </citation>
    <scope>NUCLEOTIDE SEQUENCE [LARGE SCALE GENOMIC DNA]</scope>
</reference>